<protein>
    <recommendedName>
        <fullName evidence="3">PilZ domain-containing protein</fullName>
    </recommendedName>
</protein>
<reference evidence="1" key="1">
    <citation type="journal article" date="2021" name="PeerJ">
        <title>Extensive microbial diversity within the chicken gut microbiome revealed by metagenomics and culture.</title>
        <authorList>
            <person name="Gilroy R."/>
            <person name="Ravi A."/>
            <person name="Getino M."/>
            <person name="Pursley I."/>
            <person name="Horton D.L."/>
            <person name="Alikhan N.F."/>
            <person name="Baker D."/>
            <person name="Gharbi K."/>
            <person name="Hall N."/>
            <person name="Watson M."/>
            <person name="Adriaenssens E.M."/>
            <person name="Foster-Nyarko E."/>
            <person name="Jarju S."/>
            <person name="Secka A."/>
            <person name="Antonio M."/>
            <person name="Oren A."/>
            <person name="Chaudhuri R.R."/>
            <person name="La Ragione R."/>
            <person name="Hildebrand F."/>
            <person name="Pallen M.J."/>
        </authorList>
    </citation>
    <scope>NUCLEOTIDE SEQUENCE</scope>
    <source>
        <strain evidence="1">316</strain>
    </source>
</reference>
<name>A0A921JF27_9HYPH</name>
<gene>
    <name evidence="1" type="ORF">K8W01_11585</name>
</gene>
<evidence type="ECO:0000313" key="1">
    <source>
        <dbReference type="EMBL" id="HJE24291.1"/>
    </source>
</evidence>
<evidence type="ECO:0008006" key="3">
    <source>
        <dbReference type="Google" id="ProtNLM"/>
    </source>
</evidence>
<dbReference type="EMBL" id="DYYG01000035">
    <property type="protein sequence ID" value="HJE24291.1"/>
    <property type="molecule type" value="Genomic_DNA"/>
</dbReference>
<organism evidence="1 2">
    <name type="scientific">Methylorubrum populi</name>
    <dbReference type="NCBI Taxonomy" id="223967"/>
    <lineage>
        <taxon>Bacteria</taxon>
        <taxon>Pseudomonadati</taxon>
        <taxon>Pseudomonadota</taxon>
        <taxon>Alphaproteobacteria</taxon>
        <taxon>Hyphomicrobiales</taxon>
        <taxon>Methylobacteriaceae</taxon>
        <taxon>Methylorubrum</taxon>
    </lineage>
</organism>
<comment type="caution">
    <text evidence="1">The sequence shown here is derived from an EMBL/GenBank/DDBJ whole genome shotgun (WGS) entry which is preliminary data.</text>
</comment>
<accession>A0A921JF27</accession>
<dbReference type="Proteomes" id="UP000742631">
    <property type="component" value="Unassembled WGS sequence"/>
</dbReference>
<evidence type="ECO:0000313" key="2">
    <source>
        <dbReference type="Proteomes" id="UP000742631"/>
    </source>
</evidence>
<sequence length="122" mass="12962">MARLDETRSGAFLLDLYAIAPGRGTSPDPRFGTPSSLASSCLGLTSASARDVSSDQAGLIALDEHTSIGCLIHDITAQGVELTVPDASIVPDVFMLTASSPESIKVCHTLWRSDETIRARFR</sequence>
<reference evidence="1" key="2">
    <citation type="submission" date="2021-09" db="EMBL/GenBank/DDBJ databases">
        <authorList>
            <person name="Gilroy R."/>
        </authorList>
    </citation>
    <scope>NUCLEOTIDE SEQUENCE</scope>
    <source>
        <strain evidence="1">316</strain>
    </source>
</reference>
<proteinExistence type="predicted"/>
<dbReference type="AlphaFoldDB" id="A0A921JF27"/>